<keyword evidence="1" id="KW-0704">Schiff base</keyword>
<protein>
    <submittedName>
        <fullName evidence="2">Transaldolase</fullName>
    </submittedName>
</protein>
<dbReference type="RefSeq" id="WP_131889015.1">
    <property type="nucleotide sequence ID" value="NZ_SMKU01000004.1"/>
</dbReference>
<dbReference type="InterPro" id="IPR013785">
    <property type="entry name" value="Aldolase_TIM"/>
</dbReference>
<dbReference type="PANTHER" id="PTHR10683:SF40">
    <property type="entry name" value="FRUCTOSE-6-PHOSPHATE ALDOLASE 1-RELATED"/>
    <property type="match status" value="1"/>
</dbReference>
<evidence type="ECO:0000313" key="3">
    <source>
        <dbReference type="Proteomes" id="UP000294513"/>
    </source>
</evidence>
<dbReference type="InterPro" id="IPR018225">
    <property type="entry name" value="Transaldolase_AS"/>
</dbReference>
<dbReference type="Pfam" id="PF00923">
    <property type="entry name" value="TAL_FSA"/>
    <property type="match status" value="1"/>
</dbReference>
<evidence type="ECO:0000313" key="2">
    <source>
        <dbReference type="EMBL" id="TDD96797.1"/>
    </source>
</evidence>
<dbReference type="PANTHER" id="PTHR10683">
    <property type="entry name" value="TRANSALDOLASE"/>
    <property type="match status" value="1"/>
</dbReference>
<gene>
    <name evidence="2" type="ORF">E1298_02100</name>
</gene>
<accession>A0A4V2YZE0</accession>
<dbReference type="AlphaFoldDB" id="A0A4V2YZE0"/>
<dbReference type="GO" id="GO:0005975">
    <property type="term" value="P:carbohydrate metabolic process"/>
    <property type="evidence" value="ECO:0007669"/>
    <property type="project" value="InterPro"/>
</dbReference>
<dbReference type="EMBL" id="SMKU01000004">
    <property type="protein sequence ID" value="TDD96797.1"/>
    <property type="molecule type" value="Genomic_DNA"/>
</dbReference>
<proteinExistence type="predicted"/>
<dbReference type="OrthoDB" id="9807051at2"/>
<keyword evidence="3" id="KW-1185">Reference proteome</keyword>
<comment type="caution">
    <text evidence="2">The sequence shown here is derived from an EMBL/GenBank/DDBJ whole genome shotgun (WGS) entry which is preliminary data.</text>
</comment>
<dbReference type="PROSITE" id="PS01054">
    <property type="entry name" value="TRANSALDOLASE_1"/>
    <property type="match status" value="1"/>
</dbReference>
<organism evidence="2 3">
    <name type="scientific">Actinomadura rubrisoli</name>
    <dbReference type="NCBI Taxonomy" id="2530368"/>
    <lineage>
        <taxon>Bacteria</taxon>
        <taxon>Bacillati</taxon>
        <taxon>Actinomycetota</taxon>
        <taxon>Actinomycetes</taxon>
        <taxon>Streptosporangiales</taxon>
        <taxon>Thermomonosporaceae</taxon>
        <taxon>Actinomadura</taxon>
    </lineage>
</organism>
<dbReference type="Proteomes" id="UP000294513">
    <property type="component" value="Unassembled WGS sequence"/>
</dbReference>
<evidence type="ECO:0000256" key="1">
    <source>
        <dbReference type="ARBA" id="ARBA00023270"/>
    </source>
</evidence>
<dbReference type="InterPro" id="IPR001585">
    <property type="entry name" value="TAL/FSA"/>
</dbReference>
<dbReference type="SUPFAM" id="SSF51569">
    <property type="entry name" value="Aldolase"/>
    <property type="match status" value="1"/>
</dbReference>
<name>A0A4V2YZE0_9ACTN</name>
<dbReference type="Gene3D" id="3.20.20.70">
    <property type="entry name" value="Aldolase class I"/>
    <property type="match status" value="1"/>
</dbReference>
<reference evidence="2 3" key="1">
    <citation type="submission" date="2019-03" db="EMBL/GenBank/DDBJ databases">
        <title>Draft genome sequences of novel Actinobacteria.</title>
        <authorList>
            <person name="Sahin N."/>
            <person name="Ay H."/>
            <person name="Saygin H."/>
        </authorList>
    </citation>
    <scope>NUCLEOTIDE SEQUENCE [LARGE SCALE GENOMIC DNA]</scope>
    <source>
        <strain evidence="2 3">H3C3</strain>
    </source>
</reference>
<sequence length="227" mass="24661">MQIFIDTADELEVRHWSRYGVVDGVTTNPSLLLAQRWTRLQNGVVRLANAIHPRPLSVEVFADEDHEMLAQARTFAGWADNIVIKVPVIDGDGRPLLEVVHRLESEGVRVNCTACMSFGQAALAAKAGATYVSLLAGRIDDEGNDGSGVVGQTCSWLRDWGMPSRVIAGSIRAPRDVQRLAAAGVHVITVPPPILTKLVDHRYSRATSAQFTRDGQQAFGQVLIDVG</sequence>